<comment type="similarity">
    <text evidence="6">Belongs to the class I-like SAM-binding methyltransferase superfamily. C5-methyltransferase family.</text>
</comment>
<evidence type="ECO:0000256" key="7">
    <source>
        <dbReference type="SAM" id="MobiDB-lite"/>
    </source>
</evidence>
<evidence type="ECO:0000256" key="5">
    <source>
        <dbReference type="ARBA" id="ARBA00022747"/>
    </source>
</evidence>
<dbReference type="InterPro" id="IPR001525">
    <property type="entry name" value="C5_MeTfrase"/>
</dbReference>
<keyword evidence="9" id="KW-1185">Reference proteome</keyword>
<protein>
    <recommendedName>
        <fullName evidence="1">DNA (cytosine-5-)-methyltransferase</fullName>
        <ecNumber evidence="1">2.1.1.37</ecNumber>
    </recommendedName>
</protein>
<dbReference type="InterPro" id="IPR050390">
    <property type="entry name" value="C5-Methyltransferase"/>
</dbReference>
<sequence length="380" mass="39957">MRPALASAVPGTRAHRPAPSGALPVIGSLCTGYGGLDMGVATALGGARLAWTADDDPDIARLLKVRFPGTANLGDLAAVDWARQERVDILTAGWPCQDVSGAGRGAGIEKGKRSGVWVHVARAVRDLRPGLLVLENVAGLRWTGRGLDRVLADLAAAGYDARWCSLRAGDIGACHRRERVFVAAHPVRERGERGTGRPGGAPGPRAPGVAFRCAVPPGHGARTGPRADRAAPGCRAGARPGGRQRHRAPSRGPDRGSGPAHCRHRPAQRPAHHRGGSPSAGADPAQRWGRYAPAIARWEHAVGRRAPAPTEPGRRGRPRLRPAFVEWAMGLDPGWVTGTDLALARRAQFRALGNGVVPQQAAHALTHLLNRSAAHPEEGP</sequence>
<gene>
    <name evidence="8" type="ORF">CLV63_11211</name>
</gene>
<dbReference type="GO" id="GO:0003677">
    <property type="term" value="F:DNA binding"/>
    <property type="evidence" value="ECO:0007669"/>
    <property type="project" value="TreeGrafter"/>
</dbReference>
<dbReference type="GO" id="GO:0044027">
    <property type="term" value="P:negative regulation of gene expression via chromosomal CpG island methylation"/>
    <property type="evidence" value="ECO:0007669"/>
    <property type="project" value="TreeGrafter"/>
</dbReference>
<feature type="region of interest" description="Disordered" evidence="7">
    <location>
        <begin position="185"/>
        <end position="286"/>
    </location>
</feature>
<dbReference type="GO" id="GO:0009307">
    <property type="term" value="P:DNA restriction-modification system"/>
    <property type="evidence" value="ECO:0007669"/>
    <property type="project" value="UniProtKB-KW"/>
</dbReference>
<evidence type="ECO:0000256" key="3">
    <source>
        <dbReference type="ARBA" id="ARBA00022679"/>
    </source>
</evidence>
<proteinExistence type="inferred from homology"/>
<organism evidence="8 9">
    <name type="scientific">Murinocardiopsis flavida</name>
    <dbReference type="NCBI Taxonomy" id="645275"/>
    <lineage>
        <taxon>Bacteria</taxon>
        <taxon>Bacillati</taxon>
        <taxon>Actinomycetota</taxon>
        <taxon>Actinomycetes</taxon>
        <taxon>Streptosporangiales</taxon>
        <taxon>Nocardiopsidaceae</taxon>
        <taxon>Murinocardiopsis</taxon>
    </lineage>
</organism>
<dbReference type="Proteomes" id="UP000240542">
    <property type="component" value="Unassembled WGS sequence"/>
</dbReference>
<dbReference type="EC" id="2.1.1.37" evidence="1"/>
<dbReference type="PANTHER" id="PTHR10629:SF52">
    <property type="entry name" value="DNA (CYTOSINE-5)-METHYLTRANSFERASE 1"/>
    <property type="match status" value="1"/>
</dbReference>
<dbReference type="InterPro" id="IPR029063">
    <property type="entry name" value="SAM-dependent_MTases_sf"/>
</dbReference>
<accession>A0A2P8DFZ9</accession>
<name>A0A2P8DFZ9_9ACTN</name>
<dbReference type="RefSeq" id="WP_245928875.1">
    <property type="nucleotide sequence ID" value="NZ_PYGA01000012.1"/>
</dbReference>
<evidence type="ECO:0000313" key="9">
    <source>
        <dbReference type="Proteomes" id="UP000240542"/>
    </source>
</evidence>
<dbReference type="PRINTS" id="PR00105">
    <property type="entry name" value="C5METTRFRASE"/>
</dbReference>
<keyword evidence="3 6" id="KW-0808">Transferase</keyword>
<dbReference type="Gene3D" id="3.40.50.150">
    <property type="entry name" value="Vaccinia Virus protein VP39"/>
    <property type="match status" value="1"/>
</dbReference>
<feature type="compositionally biased region" description="Basic and acidic residues" evidence="7">
    <location>
        <begin position="186"/>
        <end position="195"/>
    </location>
</feature>
<reference evidence="8 9" key="1">
    <citation type="submission" date="2018-03" db="EMBL/GenBank/DDBJ databases">
        <title>Genomic Encyclopedia of Archaeal and Bacterial Type Strains, Phase II (KMG-II): from individual species to whole genera.</title>
        <authorList>
            <person name="Goeker M."/>
        </authorList>
    </citation>
    <scope>NUCLEOTIDE SEQUENCE [LARGE SCALE GENOMIC DNA]</scope>
    <source>
        <strain evidence="8 9">DSM 45312</strain>
    </source>
</reference>
<keyword evidence="5" id="KW-0680">Restriction system</keyword>
<dbReference type="PANTHER" id="PTHR10629">
    <property type="entry name" value="CYTOSINE-SPECIFIC METHYLTRANSFERASE"/>
    <property type="match status" value="1"/>
</dbReference>
<evidence type="ECO:0000256" key="6">
    <source>
        <dbReference type="PROSITE-ProRule" id="PRU01016"/>
    </source>
</evidence>
<dbReference type="Pfam" id="PF00145">
    <property type="entry name" value="DNA_methylase"/>
    <property type="match status" value="1"/>
</dbReference>
<evidence type="ECO:0000256" key="2">
    <source>
        <dbReference type="ARBA" id="ARBA00022603"/>
    </source>
</evidence>
<comment type="caution">
    <text evidence="8">The sequence shown here is derived from an EMBL/GenBank/DDBJ whole genome shotgun (WGS) entry which is preliminary data.</text>
</comment>
<evidence type="ECO:0000313" key="8">
    <source>
        <dbReference type="EMBL" id="PSK96129.1"/>
    </source>
</evidence>
<feature type="compositionally biased region" description="Basic residues" evidence="7">
    <location>
        <begin position="261"/>
        <end position="275"/>
    </location>
</feature>
<evidence type="ECO:0000256" key="1">
    <source>
        <dbReference type="ARBA" id="ARBA00011975"/>
    </source>
</evidence>
<keyword evidence="2 6" id="KW-0489">Methyltransferase</keyword>
<dbReference type="GO" id="GO:0032259">
    <property type="term" value="P:methylation"/>
    <property type="evidence" value="ECO:0007669"/>
    <property type="project" value="UniProtKB-KW"/>
</dbReference>
<keyword evidence="4 6" id="KW-0949">S-adenosyl-L-methionine</keyword>
<dbReference type="SUPFAM" id="SSF53335">
    <property type="entry name" value="S-adenosyl-L-methionine-dependent methyltransferases"/>
    <property type="match status" value="1"/>
</dbReference>
<feature type="active site" evidence="6">
    <location>
        <position position="96"/>
    </location>
</feature>
<dbReference type="GO" id="GO:0003886">
    <property type="term" value="F:DNA (cytosine-5-)-methyltransferase activity"/>
    <property type="evidence" value="ECO:0007669"/>
    <property type="project" value="UniProtKB-EC"/>
</dbReference>
<dbReference type="PROSITE" id="PS51679">
    <property type="entry name" value="SAM_MT_C5"/>
    <property type="match status" value="1"/>
</dbReference>
<dbReference type="EMBL" id="PYGA01000012">
    <property type="protein sequence ID" value="PSK96129.1"/>
    <property type="molecule type" value="Genomic_DNA"/>
</dbReference>
<dbReference type="AlphaFoldDB" id="A0A2P8DFZ9"/>
<evidence type="ECO:0000256" key="4">
    <source>
        <dbReference type="ARBA" id="ARBA00022691"/>
    </source>
</evidence>